<comment type="caution">
    <text evidence="1">The sequence shown here is derived from an EMBL/GenBank/DDBJ whole genome shotgun (WGS) entry which is preliminary data.</text>
</comment>
<name>A0A4Y2HHH5_ARAVE</name>
<evidence type="ECO:0000313" key="1">
    <source>
        <dbReference type="EMBL" id="GBM64834.1"/>
    </source>
</evidence>
<protein>
    <submittedName>
        <fullName evidence="1">Uncharacterized protein</fullName>
    </submittedName>
</protein>
<keyword evidence="2" id="KW-1185">Reference proteome</keyword>
<proteinExistence type="predicted"/>
<accession>A0A4Y2HHH5</accession>
<reference evidence="1 2" key="1">
    <citation type="journal article" date="2019" name="Sci. Rep.">
        <title>Orb-weaving spider Araneus ventricosus genome elucidates the spidroin gene catalogue.</title>
        <authorList>
            <person name="Kono N."/>
            <person name="Nakamura H."/>
            <person name="Ohtoshi R."/>
            <person name="Moran D.A.P."/>
            <person name="Shinohara A."/>
            <person name="Yoshida Y."/>
            <person name="Fujiwara M."/>
            <person name="Mori M."/>
            <person name="Tomita M."/>
            <person name="Arakawa K."/>
        </authorList>
    </citation>
    <scope>NUCLEOTIDE SEQUENCE [LARGE SCALE GENOMIC DNA]</scope>
</reference>
<dbReference type="AlphaFoldDB" id="A0A4Y2HHH5"/>
<sequence length="143" mass="15806">MPLSERIIESCKELMDADETACGGRTRPKLLQRQINLPGDSADDLVVEMIYSEDCNAKLCNLITCANKGGDASGSRDGMTLFSVRSRTRTTQCDARERGFAEKTSDGIWKRTRAPKERGVQIKAGIYSAGSQKWGKRPPEDSF</sequence>
<dbReference type="EMBL" id="BGPR01001947">
    <property type="protein sequence ID" value="GBM64834.1"/>
    <property type="molecule type" value="Genomic_DNA"/>
</dbReference>
<organism evidence="1 2">
    <name type="scientific">Araneus ventricosus</name>
    <name type="common">Orbweaver spider</name>
    <name type="synonym">Epeira ventricosa</name>
    <dbReference type="NCBI Taxonomy" id="182803"/>
    <lineage>
        <taxon>Eukaryota</taxon>
        <taxon>Metazoa</taxon>
        <taxon>Ecdysozoa</taxon>
        <taxon>Arthropoda</taxon>
        <taxon>Chelicerata</taxon>
        <taxon>Arachnida</taxon>
        <taxon>Araneae</taxon>
        <taxon>Araneomorphae</taxon>
        <taxon>Entelegynae</taxon>
        <taxon>Araneoidea</taxon>
        <taxon>Araneidae</taxon>
        <taxon>Araneus</taxon>
    </lineage>
</organism>
<dbReference type="Proteomes" id="UP000499080">
    <property type="component" value="Unassembled WGS sequence"/>
</dbReference>
<evidence type="ECO:0000313" key="2">
    <source>
        <dbReference type="Proteomes" id="UP000499080"/>
    </source>
</evidence>
<gene>
    <name evidence="1" type="ORF">AVEN_197053_1</name>
</gene>